<sequence length="132" mass="15233">MNRFRSFYREIIHSQDLDLALATMNKDKLERGQMVFVSAEGWFEELMLEYLTNAAHPKELKAAAMRIFRKSRSEGATLTLGETKRQLVKNRPQIARGYFSEFFMVGHIPENAQRFGVLLSAMEVTIKKTTPC</sequence>
<protein>
    <submittedName>
        <fullName evidence="1">Uncharacterized protein</fullName>
    </submittedName>
</protein>
<dbReference type="AlphaFoldDB" id="A0A235ERP2"/>
<comment type="caution">
    <text evidence="1">The sequence shown here is derived from an EMBL/GenBank/DDBJ whole genome shotgun (WGS) entry which is preliminary data.</text>
</comment>
<gene>
    <name evidence="1" type="ORF">CBY09_04430</name>
</gene>
<dbReference type="EMBL" id="NOIG01000004">
    <property type="protein sequence ID" value="OYD51085.1"/>
    <property type="molecule type" value="Genomic_DNA"/>
</dbReference>
<name>A0A235ERP2_9BURK</name>
<keyword evidence="2" id="KW-1185">Reference proteome</keyword>
<accession>A0A235ERP2</accession>
<proteinExistence type="predicted"/>
<evidence type="ECO:0000313" key="2">
    <source>
        <dbReference type="Proteomes" id="UP000215441"/>
    </source>
</evidence>
<dbReference type="Proteomes" id="UP000215441">
    <property type="component" value="Unassembled WGS sequence"/>
</dbReference>
<reference evidence="1 2" key="1">
    <citation type="submission" date="2017-07" db="EMBL/GenBank/DDBJ databases">
        <title>Acidovorax KNDSW TSA 6 genome sequence and assembly.</title>
        <authorList>
            <person name="Mayilraj S."/>
        </authorList>
    </citation>
    <scope>NUCLEOTIDE SEQUENCE [LARGE SCALE GENOMIC DNA]</scope>
    <source>
        <strain evidence="1 2">KNDSW-TSA6</strain>
    </source>
</reference>
<organism evidence="1 2">
    <name type="scientific">Acidovorax kalamii</name>
    <dbReference type="NCBI Taxonomy" id="2004485"/>
    <lineage>
        <taxon>Bacteria</taxon>
        <taxon>Pseudomonadati</taxon>
        <taxon>Pseudomonadota</taxon>
        <taxon>Betaproteobacteria</taxon>
        <taxon>Burkholderiales</taxon>
        <taxon>Comamonadaceae</taxon>
        <taxon>Acidovorax</taxon>
    </lineage>
</organism>
<evidence type="ECO:0000313" key="1">
    <source>
        <dbReference type="EMBL" id="OYD51085.1"/>
    </source>
</evidence>